<proteinExistence type="predicted"/>
<dbReference type="EMBL" id="GL376634">
    <property type="status" value="NOT_ANNOTATED_CDS"/>
    <property type="molecule type" value="Genomic_DNA"/>
</dbReference>
<evidence type="ECO:0008006" key="7">
    <source>
        <dbReference type="Google" id="ProtNLM"/>
    </source>
</evidence>
<accession>K3W9Q9</accession>
<organism evidence="5 6">
    <name type="scientific">Globisporangium ultimum (strain ATCC 200006 / CBS 805.95 / DAOM BR144)</name>
    <name type="common">Pythium ultimum</name>
    <dbReference type="NCBI Taxonomy" id="431595"/>
    <lineage>
        <taxon>Eukaryota</taxon>
        <taxon>Sar</taxon>
        <taxon>Stramenopiles</taxon>
        <taxon>Oomycota</taxon>
        <taxon>Peronosporomycetes</taxon>
        <taxon>Pythiales</taxon>
        <taxon>Pythiaceae</taxon>
        <taxon>Globisporangium</taxon>
    </lineage>
</organism>
<dbReference type="GO" id="GO:1904158">
    <property type="term" value="P:axonemal central apparatus assembly"/>
    <property type="evidence" value="ECO:0007669"/>
    <property type="project" value="TreeGrafter"/>
</dbReference>
<dbReference type="InterPro" id="IPR013783">
    <property type="entry name" value="Ig-like_fold"/>
</dbReference>
<reference evidence="6" key="2">
    <citation type="submission" date="2010-04" db="EMBL/GenBank/DDBJ databases">
        <authorList>
            <person name="Buell R."/>
            <person name="Hamilton J."/>
            <person name="Hostetler J."/>
        </authorList>
    </citation>
    <scope>NUCLEOTIDE SEQUENCE [LARGE SCALE GENOMIC DNA]</scope>
    <source>
        <strain evidence="6">DAOM:BR144</strain>
    </source>
</reference>
<dbReference type="Pfam" id="PF24507">
    <property type="entry name" value="Ig_CFAP65_4th"/>
    <property type="match status" value="1"/>
</dbReference>
<dbReference type="InParanoid" id="K3W9Q9"/>
<evidence type="ECO:0000313" key="5">
    <source>
        <dbReference type="EnsemblProtists" id="PYU1_T001700"/>
    </source>
</evidence>
<dbReference type="HOGENOM" id="CLU_000116_0_0_1"/>
<dbReference type="Proteomes" id="UP000019132">
    <property type="component" value="Unassembled WGS sequence"/>
</dbReference>
<dbReference type="InterPro" id="IPR033305">
    <property type="entry name" value="Hydin-like"/>
</dbReference>
<dbReference type="VEuPathDB" id="FungiDB:PYU1_G001699"/>
<dbReference type="InterPro" id="IPR054089">
    <property type="entry name" value="Cep192-like_D3"/>
</dbReference>
<dbReference type="Gene3D" id="2.60.40.10">
    <property type="entry name" value="Immunoglobulins"/>
    <property type="match status" value="14"/>
</dbReference>
<dbReference type="GO" id="GO:0005930">
    <property type="term" value="C:axoneme"/>
    <property type="evidence" value="ECO:0007669"/>
    <property type="project" value="TreeGrafter"/>
</dbReference>
<feature type="domain" description="CFAP65 fourth Ig-like" evidence="4">
    <location>
        <begin position="1744"/>
        <end position="1837"/>
    </location>
</feature>
<dbReference type="eggNOG" id="ENOG502QQ4F">
    <property type="taxonomic scope" value="Eukaryota"/>
</dbReference>
<dbReference type="Pfam" id="PF24291">
    <property type="entry name" value="Ig_CFAP65"/>
    <property type="match status" value="1"/>
</dbReference>
<feature type="compositionally biased region" description="Low complexity" evidence="1">
    <location>
        <begin position="165"/>
        <end position="178"/>
    </location>
</feature>
<dbReference type="STRING" id="431595.K3W9Q9"/>
<dbReference type="GO" id="GO:0003341">
    <property type="term" value="P:cilium movement"/>
    <property type="evidence" value="ECO:0007669"/>
    <property type="project" value="TreeGrafter"/>
</dbReference>
<dbReference type="InterPro" id="IPR056305">
    <property type="entry name" value="Ig_CFAP65_10th"/>
</dbReference>
<protein>
    <recommendedName>
        <fullName evidence="7">MSP domain-containing protein</fullName>
    </recommendedName>
</protein>
<reference evidence="5" key="3">
    <citation type="submission" date="2015-02" db="UniProtKB">
        <authorList>
            <consortium name="EnsemblProtists"/>
        </authorList>
    </citation>
    <scope>IDENTIFICATION</scope>
    <source>
        <strain evidence="5">DAOM BR144</strain>
    </source>
</reference>
<dbReference type="PANTHER" id="PTHR23053:SF0">
    <property type="entry name" value="HYDROCEPHALUS-INDUCING PROTEIN HOMOLOG"/>
    <property type="match status" value="1"/>
</dbReference>
<dbReference type="Pfam" id="PF22067">
    <property type="entry name" value="Cep192_D3"/>
    <property type="match status" value="1"/>
</dbReference>
<evidence type="ECO:0000259" key="4">
    <source>
        <dbReference type="Pfam" id="PF24507"/>
    </source>
</evidence>
<feature type="domain" description="CFAP65 tenth Ig-like" evidence="3">
    <location>
        <begin position="1296"/>
        <end position="1393"/>
    </location>
</feature>
<evidence type="ECO:0000313" key="6">
    <source>
        <dbReference type="Proteomes" id="UP000019132"/>
    </source>
</evidence>
<evidence type="ECO:0000256" key="1">
    <source>
        <dbReference type="SAM" id="MobiDB-lite"/>
    </source>
</evidence>
<evidence type="ECO:0000259" key="2">
    <source>
        <dbReference type="Pfam" id="PF22067"/>
    </source>
</evidence>
<dbReference type="InterPro" id="IPR058536">
    <property type="entry name" value="Ig_CFAP65_4th"/>
</dbReference>
<dbReference type="EnsemblProtists" id="PYU1_T001700">
    <property type="protein sequence ID" value="PYU1_T001700"/>
    <property type="gene ID" value="PYU1_G001699"/>
</dbReference>
<feature type="region of interest" description="Disordered" evidence="1">
    <location>
        <begin position="160"/>
        <end position="180"/>
    </location>
</feature>
<evidence type="ECO:0000259" key="3">
    <source>
        <dbReference type="Pfam" id="PF24291"/>
    </source>
</evidence>
<keyword evidence="6" id="KW-1185">Reference proteome</keyword>
<dbReference type="PANTHER" id="PTHR23053">
    <property type="entry name" value="DLEC1 DELETED IN LUNG AND ESOPHAGEAL CANCER 1"/>
    <property type="match status" value="1"/>
</dbReference>
<dbReference type="OMA" id="CTEKTMY"/>
<feature type="domain" description="Cep192-like" evidence="2">
    <location>
        <begin position="322"/>
        <end position="385"/>
    </location>
</feature>
<name>K3W9Q9_GLOUD</name>
<reference evidence="6" key="1">
    <citation type="journal article" date="2010" name="Genome Biol.">
        <title>Genome sequence of the necrotrophic plant pathogen Pythium ultimum reveals original pathogenicity mechanisms and effector repertoire.</title>
        <authorList>
            <person name="Levesque C.A."/>
            <person name="Brouwer H."/>
            <person name="Cano L."/>
            <person name="Hamilton J.P."/>
            <person name="Holt C."/>
            <person name="Huitema E."/>
            <person name="Raffaele S."/>
            <person name="Robideau G.P."/>
            <person name="Thines M."/>
            <person name="Win J."/>
            <person name="Zerillo M.M."/>
            <person name="Beakes G.W."/>
            <person name="Boore J.L."/>
            <person name="Busam D."/>
            <person name="Dumas B."/>
            <person name="Ferriera S."/>
            <person name="Fuerstenberg S.I."/>
            <person name="Gachon C.M."/>
            <person name="Gaulin E."/>
            <person name="Govers F."/>
            <person name="Grenville-Briggs L."/>
            <person name="Horner N."/>
            <person name="Hostetler J."/>
            <person name="Jiang R.H."/>
            <person name="Johnson J."/>
            <person name="Krajaejun T."/>
            <person name="Lin H."/>
            <person name="Meijer H.J."/>
            <person name="Moore B."/>
            <person name="Morris P."/>
            <person name="Phuntmart V."/>
            <person name="Puiu D."/>
            <person name="Shetty J."/>
            <person name="Stajich J.E."/>
            <person name="Tripathy S."/>
            <person name="Wawra S."/>
            <person name="van West P."/>
            <person name="Whitty B.R."/>
            <person name="Coutinho P.M."/>
            <person name="Henrissat B."/>
            <person name="Martin F."/>
            <person name="Thomas P.D."/>
            <person name="Tyler B.M."/>
            <person name="De Vries R.P."/>
            <person name="Kamoun S."/>
            <person name="Yandell M."/>
            <person name="Tisserat N."/>
            <person name="Buell C.R."/>
        </authorList>
    </citation>
    <scope>NUCLEOTIDE SEQUENCE</scope>
    <source>
        <strain evidence="6">DAOM:BR144</strain>
    </source>
</reference>
<sequence>MINSDPRNVFMSRIKSRPEHAFVQKKFVLSKNQFEFGPLIVLPEAARNVPETESEFAQLLKTSPNNVEVFRMSNSSVFPIRIDFALEKTDGDPAFAIHPSYLNIPEGETREVKLWASPTCDGFQENALVCCVSDNPEPALFSVSCFGCTPALQLRGPWEQPAANSTSESDTSPRDSSSAGPILDFEQLLLKRQEEKTFFIENVSPIAVSWSLLCGDLPPDFRIFPMEGTIKSLQKAPVIVVFTANTEAVYKLPIQIQFSDAESALKVNDRNRVVPLVIAAEAYKIEVSSFEKMSAATVGIESTNGGSTTTANGDGSLDFGLARVGESHSRSFTIRNRGKYNIKYVLSIRTHASRELFKIEPSELILEPDKVSNVNVTFFSKREVTLRDCKDIKCTIIEMISGEPCREFTVFTTVRSVFSVFRVQPNRGINFGPHKYSDLAKSKRMEIRNDGEFPFKFRIRPPTDSTTASSAPDDDLLSLDTPLNPTALSIGQFSVSPDCGIVDPGVTVGIDVTFQPIDCKAYREFVHIEISGRNMLDPAGADSLQYELVGESCFPGITTNDFESIFEEQIVVRSLGLDHATVSAQQQRQPSSSSSNALGFSMLGIQSVVFAEKEQIFSFGALIAAANSKGTVERFKITNPTKVTTTVQFQVSNSSHGSGSISEIAPAQAFMAQPSVWEIPPLEHRFVSVYFKPTTIASYQAVFTAKVDESPPQATAQSLTNDALLQFELRGEGTMPCVSIMEPTQRDASGALVLNYGRVRVSKSKDLPIILRNDGILSATVLFSLTSNPNFFFALGNGSVSIAPKATETLSIQFKPQKMHDEATTSLLKITVHNNPFDETIVKLAGTGYKEDLVFEDLPLGHDDELYFDDIQLLSEHHQNSQQDANSAARATDVKVFSLCNQTSDTVRFAWPKTMPPFSFTPAVGHLRPKSYKLITGKFSPESRDTKHAVIYHAHPIALQAQRIAYRDLTAVQSSSSSDWDENARTVTFEGGQPGVSGADETLAEPAFETIGAPAVITLSCFAAADALSFDCDTTSIVFKRTFMLQACSHRISVQNKSKIKLVYSWRFERAFGADNDGFLPNVSSSSGSVDDDCPFEISPEAGTIAAEASQVFTVKFAPMEVDEFHYTLVLEAESAHNDDDVSRTLRVDVRGASLRPACHFDVERSDYAQRRAPHLVGPNGELGPLDHSVKVIEMESLGVRVRNTRRFYVVNPTNVSYEFTWTPEAEVNPCFRCATPKGLMLAGKRCEMIFEFTPQQLELQEMFWRFQIPHFQVNQLFLFVGTTTEPRVILDRGSVNFNTLLIGTKASQSIALVNHEHIPFNFVFDKSSLDFANEVPTLLVHPLSGVIPPNSRCNIDIEFVPTEEKTYNFNLSCIVKRKPTRLSLNVKGEGYSIHDALMIASDDQSETRSVVLGIGNLVDFGAVRVNEELQRCVMIHNMGKFNFEFNWSAQKFPVGFSIEPMQGTVKKTDKVACKLLFAPSKQTSLDGAQVACTIAGSRHYVFALHGNAVPPSLQLSFTAHDFGACFVAEPDALPISETVQLNIFNMDPEIGIDLDCLFEKKPHLRVECPPTVLGPRESVNIPIVFTARQEVSYIEMVPFMINGGSSTINISIRGEGITPKVELVNPAAMQSVTFSALQIEQQLSRTIKIVNRAKRKITVDVVDDDSVPGVLSLEALSISILSPREIVLRPKETADIEFKFAPTKRIPAFQKDVFLNVAGSKKKLVTLSGCCQGMEVALDTDTLLFGTVCLGSQLVRKVRLQNRGDVAAKFQWNPRAFAPDFTISPAEGMVAPNYHKALEITFKPAAVNPDLRYDHLTCVLEGASPVFLTLVGGCIKQATSSIQDIHFESRVRESATKHIVIENTSTSPWNLFPVVTGEHWSCQENVTIPAEGKTAVDIVYCPLRMTKQRSSEIEVDDSIHHHPEQLEGSIFFAIPDGTALLYNVFGKATAPASAGTINVSTPAKKTLPIAVPMKNWLKTAQTFDVVVNKSNESESVRAQGPSSITVQGSAMRNYNLKFFSYTEGVVALTLRFMNPESGEYVIYDVNVTVTQATEIETLQFEAPVRQSLKKTITIENPFDATRVVTFADPENWWQCSSLAIRVRQLTEIMGRPEGSYEVEYRPTLHLNTPAEASLTISFAELGEYTYKLVLATQPAGVERILHFKAPLGGSQTQNFAFTTFSDKSADVACSIQQPTFFSVPNGLKIDGTMDWEGKNHAVQIKFEPEALGEIRDTLTLFADTVGEYKCTLHGVSVPPLPQGPFVFAASSAREIEFRNVFSTHKDFEVMVDNPRFTLSTKSLSIPAKSSKVITVKVDPSAVSASASGTTTSASTAGKPAAASSSQEAAPSLLTGKLFVSCPSQKELPSWVYYLETTAPSAATAT</sequence>